<reference evidence="4" key="1">
    <citation type="journal article" date="2017" name="Cell">
        <title>Insights into land plant evolution garnered from the Marchantia polymorpha genome.</title>
        <authorList>
            <person name="Bowman J.L."/>
            <person name="Kohchi T."/>
            <person name="Yamato K.T."/>
            <person name="Jenkins J."/>
            <person name="Shu S."/>
            <person name="Ishizaki K."/>
            <person name="Yamaoka S."/>
            <person name="Nishihama R."/>
            <person name="Nakamura Y."/>
            <person name="Berger F."/>
            <person name="Adam C."/>
            <person name="Aki S.S."/>
            <person name="Althoff F."/>
            <person name="Araki T."/>
            <person name="Arteaga-Vazquez M.A."/>
            <person name="Balasubrmanian S."/>
            <person name="Barry K."/>
            <person name="Bauer D."/>
            <person name="Boehm C.R."/>
            <person name="Briginshaw L."/>
            <person name="Caballero-Perez J."/>
            <person name="Catarino B."/>
            <person name="Chen F."/>
            <person name="Chiyoda S."/>
            <person name="Chovatia M."/>
            <person name="Davies K.M."/>
            <person name="Delmans M."/>
            <person name="Demura T."/>
            <person name="Dierschke T."/>
            <person name="Dolan L."/>
            <person name="Dorantes-Acosta A.E."/>
            <person name="Eklund D.M."/>
            <person name="Florent S.N."/>
            <person name="Flores-Sandoval E."/>
            <person name="Fujiyama A."/>
            <person name="Fukuzawa H."/>
            <person name="Galik B."/>
            <person name="Grimanelli D."/>
            <person name="Grimwood J."/>
            <person name="Grossniklaus U."/>
            <person name="Hamada T."/>
            <person name="Haseloff J."/>
            <person name="Hetherington A.J."/>
            <person name="Higo A."/>
            <person name="Hirakawa Y."/>
            <person name="Hundley H.N."/>
            <person name="Ikeda Y."/>
            <person name="Inoue K."/>
            <person name="Inoue S.I."/>
            <person name="Ishida S."/>
            <person name="Jia Q."/>
            <person name="Kakita M."/>
            <person name="Kanazawa T."/>
            <person name="Kawai Y."/>
            <person name="Kawashima T."/>
            <person name="Kennedy M."/>
            <person name="Kinose K."/>
            <person name="Kinoshita T."/>
            <person name="Kohara Y."/>
            <person name="Koide E."/>
            <person name="Komatsu K."/>
            <person name="Kopischke S."/>
            <person name="Kubo M."/>
            <person name="Kyozuka J."/>
            <person name="Lagercrantz U."/>
            <person name="Lin S.S."/>
            <person name="Lindquist E."/>
            <person name="Lipzen A.M."/>
            <person name="Lu C.W."/>
            <person name="De Luna E."/>
            <person name="Martienssen R.A."/>
            <person name="Minamino N."/>
            <person name="Mizutani M."/>
            <person name="Mizutani M."/>
            <person name="Mochizuki N."/>
            <person name="Monte I."/>
            <person name="Mosher R."/>
            <person name="Nagasaki H."/>
            <person name="Nakagami H."/>
            <person name="Naramoto S."/>
            <person name="Nishitani K."/>
            <person name="Ohtani M."/>
            <person name="Okamoto T."/>
            <person name="Okumura M."/>
            <person name="Phillips J."/>
            <person name="Pollak B."/>
            <person name="Reinders A."/>
            <person name="Rovekamp M."/>
            <person name="Sano R."/>
            <person name="Sawa S."/>
            <person name="Schmid M.W."/>
            <person name="Shirakawa M."/>
            <person name="Solano R."/>
            <person name="Spunde A."/>
            <person name="Suetsugu N."/>
            <person name="Sugano S."/>
            <person name="Sugiyama A."/>
            <person name="Sun R."/>
            <person name="Suzuki Y."/>
            <person name="Takenaka M."/>
            <person name="Takezawa D."/>
            <person name="Tomogane H."/>
            <person name="Tsuzuki M."/>
            <person name="Ueda T."/>
            <person name="Umeda M."/>
            <person name="Ward J.M."/>
            <person name="Watanabe Y."/>
            <person name="Yazaki K."/>
            <person name="Yokoyama R."/>
            <person name="Yoshitake Y."/>
            <person name="Yotsui I."/>
            <person name="Zachgo S."/>
            <person name="Schmutz J."/>
        </authorList>
    </citation>
    <scope>NUCLEOTIDE SEQUENCE [LARGE SCALE GENOMIC DNA]</scope>
    <source>
        <strain evidence="4">Tak-1</strain>
    </source>
</reference>
<accession>A0A2R6X0C7</accession>
<keyword evidence="2" id="KW-0732">Signal</keyword>
<feature type="signal peptide" evidence="2">
    <location>
        <begin position="1"/>
        <end position="27"/>
    </location>
</feature>
<evidence type="ECO:0008006" key="5">
    <source>
        <dbReference type="Google" id="ProtNLM"/>
    </source>
</evidence>
<proteinExistence type="predicted"/>
<organism evidence="3 4">
    <name type="scientific">Marchantia polymorpha</name>
    <name type="common">Common liverwort</name>
    <name type="synonym">Marchantia aquatica</name>
    <dbReference type="NCBI Taxonomy" id="3197"/>
    <lineage>
        <taxon>Eukaryota</taxon>
        <taxon>Viridiplantae</taxon>
        <taxon>Streptophyta</taxon>
        <taxon>Embryophyta</taxon>
        <taxon>Marchantiophyta</taxon>
        <taxon>Marchantiopsida</taxon>
        <taxon>Marchantiidae</taxon>
        <taxon>Marchantiales</taxon>
        <taxon>Marchantiaceae</taxon>
        <taxon>Marchantia</taxon>
    </lineage>
</organism>
<dbReference type="Proteomes" id="UP000244005">
    <property type="component" value="Unassembled WGS sequence"/>
</dbReference>
<protein>
    <recommendedName>
        <fullName evidence="5">Secreted protein</fullName>
    </recommendedName>
</protein>
<name>A0A2R6X0C7_MARPO</name>
<gene>
    <name evidence="3" type="ORF">MARPO_0044s0036</name>
</gene>
<keyword evidence="4" id="KW-1185">Reference proteome</keyword>
<dbReference type="EMBL" id="KZ772716">
    <property type="protein sequence ID" value="PTQ39563.1"/>
    <property type="molecule type" value="Genomic_DNA"/>
</dbReference>
<feature type="chain" id="PRO_5015334217" description="Secreted protein" evidence="2">
    <location>
        <begin position="28"/>
        <end position="298"/>
    </location>
</feature>
<dbReference type="AlphaFoldDB" id="A0A2R6X0C7"/>
<evidence type="ECO:0000256" key="1">
    <source>
        <dbReference type="SAM" id="MobiDB-lite"/>
    </source>
</evidence>
<evidence type="ECO:0000256" key="2">
    <source>
        <dbReference type="SAM" id="SignalP"/>
    </source>
</evidence>
<sequence>MVTVLLMVVVVLQLLLLLLLQRRDGGGRKSKRGREREDPVMGPIDQSFVGQWTKVSPMLAPTEISCSCSSLAVLLLFPDRPTSIAESFMNARAPSLCLGTSAHCSPPSLRAREGRPPVLLLLRAPPTLAPSALRRPPPVWLLALSPMFHRSASPLTEFHVVVTCFALLSLGGARGASDCCHDWSSVNGREAVGRTHFMGSHWLMTPALQRPRLRSHGVDRRSPNLASRSHSSQIGGAAAEAGAPKLAAPSQPCSLPESRKSPWAMDGWSAMLTRLARGNFRLPRLFFSIPKMACFARK</sequence>
<evidence type="ECO:0000313" key="3">
    <source>
        <dbReference type="EMBL" id="PTQ39563.1"/>
    </source>
</evidence>
<feature type="compositionally biased region" description="Polar residues" evidence="1">
    <location>
        <begin position="224"/>
        <end position="234"/>
    </location>
</feature>
<evidence type="ECO:0000313" key="4">
    <source>
        <dbReference type="Proteomes" id="UP000244005"/>
    </source>
</evidence>
<feature type="region of interest" description="Disordered" evidence="1">
    <location>
        <begin position="213"/>
        <end position="241"/>
    </location>
</feature>